<dbReference type="Gene3D" id="3.30.420.40">
    <property type="match status" value="2"/>
</dbReference>
<dbReference type="STRING" id="64971.SAMN05421831_10419"/>
<dbReference type="PANTHER" id="PTHR11735:SF11">
    <property type="entry name" value="TRNA THREONYLCARBAMOYLADENOSINE BIOSYNTHESIS PROTEIN TSAB"/>
    <property type="match status" value="1"/>
</dbReference>
<dbReference type="NCBIfam" id="TIGR03725">
    <property type="entry name" value="T6A_YeaZ"/>
    <property type="match status" value="1"/>
</dbReference>
<sequence length="231" mass="25420">MKSPVPLLAIDTSGAACSLALCDTQGQVWTHHQAAERQQAKSLVPQIHALLEQAHMPLQALQGIAFGAGPGSFTGLRIACMCAQSLAWALHIPVYPISTLEAYAWQTYQSTYARYLAVALDARMGEVYWGLYQIQEHSLQTLVPAQVCPPDQVQWPQAYQDQDWVGVGSGWQNAQAFSPWIQGQMQQLYPDADLKAQAILALAEQAWARGEGMAAAQAQPFYIRDQVTHRS</sequence>
<dbReference type="Pfam" id="PF00814">
    <property type="entry name" value="TsaD"/>
    <property type="match status" value="1"/>
</dbReference>
<evidence type="ECO:0000313" key="6">
    <source>
        <dbReference type="Proteomes" id="UP000242999"/>
    </source>
</evidence>
<evidence type="ECO:0000313" key="5">
    <source>
        <dbReference type="EMBL" id="SEI54426.1"/>
    </source>
</evidence>
<proteinExistence type="inferred from homology"/>
<comment type="similarity">
    <text evidence="1">Belongs to the KAE1 / TsaD family. TsaB subfamily.</text>
</comment>
<name>A0A1H6RIW6_9GAMM</name>
<evidence type="ECO:0000256" key="1">
    <source>
        <dbReference type="ARBA" id="ARBA00010493"/>
    </source>
</evidence>
<dbReference type="Proteomes" id="UP000242999">
    <property type="component" value="Unassembled WGS sequence"/>
</dbReference>
<gene>
    <name evidence="5" type="ORF">SAMN05421831_10419</name>
</gene>
<dbReference type="PANTHER" id="PTHR11735">
    <property type="entry name" value="TRNA N6-ADENOSINE THREONYLCARBAMOYLTRANSFERASE"/>
    <property type="match status" value="1"/>
</dbReference>
<protein>
    <recommendedName>
        <fullName evidence="2">tRNA threonylcarbamoyladenosine biosynthesis protein TsaB</fullName>
    </recommendedName>
    <alternativeName>
        <fullName evidence="3">t(6)A37 threonylcarbamoyladenosine biosynthesis protein TsaB</fullName>
    </alternativeName>
</protein>
<dbReference type="InterPro" id="IPR043129">
    <property type="entry name" value="ATPase_NBD"/>
</dbReference>
<organism evidence="5 6">
    <name type="scientific">Allopseudospirillum japonicum</name>
    <dbReference type="NCBI Taxonomy" id="64971"/>
    <lineage>
        <taxon>Bacteria</taxon>
        <taxon>Pseudomonadati</taxon>
        <taxon>Pseudomonadota</taxon>
        <taxon>Gammaproteobacteria</taxon>
        <taxon>Oceanospirillales</taxon>
        <taxon>Oceanospirillaceae</taxon>
        <taxon>Allopseudospirillum</taxon>
    </lineage>
</organism>
<accession>A0A1H6RIW6</accession>
<dbReference type="CDD" id="cd24032">
    <property type="entry name" value="ASKHA_NBD_TsaB"/>
    <property type="match status" value="1"/>
</dbReference>
<reference evidence="6" key="1">
    <citation type="submission" date="2016-10" db="EMBL/GenBank/DDBJ databases">
        <authorList>
            <person name="Varghese N."/>
            <person name="Submissions S."/>
        </authorList>
    </citation>
    <scope>NUCLEOTIDE SEQUENCE [LARGE SCALE GENOMIC DNA]</scope>
    <source>
        <strain evidence="6">DSM 7165</strain>
    </source>
</reference>
<evidence type="ECO:0000259" key="4">
    <source>
        <dbReference type="Pfam" id="PF00814"/>
    </source>
</evidence>
<evidence type="ECO:0000256" key="2">
    <source>
        <dbReference type="ARBA" id="ARBA00019012"/>
    </source>
</evidence>
<dbReference type="GO" id="GO:0005829">
    <property type="term" value="C:cytosol"/>
    <property type="evidence" value="ECO:0007669"/>
    <property type="project" value="TreeGrafter"/>
</dbReference>
<dbReference type="EMBL" id="FNYH01000004">
    <property type="protein sequence ID" value="SEI54426.1"/>
    <property type="molecule type" value="Genomic_DNA"/>
</dbReference>
<dbReference type="InterPro" id="IPR022496">
    <property type="entry name" value="T6A_TsaB"/>
</dbReference>
<dbReference type="AlphaFoldDB" id="A0A1H6RIW6"/>
<keyword evidence="6" id="KW-1185">Reference proteome</keyword>
<dbReference type="InterPro" id="IPR000905">
    <property type="entry name" value="Gcp-like_dom"/>
</dbReference>
<dbReference type="SUPFAM" id="SSF53067">
    <property type="entry name" value="Actin-like ATPase domain"/>
    <property type="match status" value="2"/>
</dbReference>
<feature type="domain" description="Gcp-like" evidence="4">
    <location>
        <begin position="34"/>
        <end position="177"/>
    </location>
</feature>
<dbReference type="GO" id="GO:0002949">
    <property type="term" value="P:tRNA threonylcarbamoyladenosine modification"/>
    <property type="evidence" value="ECO:0007669"/>
    <property type="project" value="InterPro"/>
</dbReference>
<evidence type="ECO:0000256" key="3">
    <source>
        <dbReference type="ARBA" id="ARBA00032446"/>
    </source>
</evidence>
<dbReference type="RefSeq" id="WP_177166801.1">
    <property type="nucleotide sequence ID" value="NZ_FNYH01000004.1"/>
</dbReference>